<dbReference type="EC" id="3.5.1.88" evidence="6"/>
<protein>
    <recommendedName>
        <fullName evidence="6">Peptide deformylase</fullName>
        <shortName evidence="6">PDF</shortName>
        <ecNumber evidence="6">3.5.1.88</ecNumber>
    </recommendedName>
    <alternativeName>
        <fullName evidence="6">Polypeptide deformylase</fullName>
    </alternativeName>
</protein>
<evidence type="ECO:0000313" key="8">
    <source>
        <dbReference type="Proteomes" id="UP000305282"/>
    </source>
</evidence>
<comment type="function">
    <text evidence="6">Removes the formyl group from the N-terminal Met of newly synthesized proteins. Requires at least a dipeptide for an efficient rate of reaction. N-terminal L-methionine is a prerequisite for activity but the enzyme has broad specificity at other positions.</text>
</comment>
<dbReference type="GO" id="GO:0042586">
    <property type="term" value="F:peptide deformylase activity"/>
    <property type="evidence" value="ECO:0007669"/>
    <property type="project" value="UniProtKB-UniRule"/>
</dbReference>
<dbReference type="PANTHER" id="PTHR10458:SF2">
    <property type="entry name" value="PEPTIDE DEFORMYLASE, MITOCHONDRIAL"/>
    <property type="match status" value="1"/>
</dbReference>
<feature type="binding site" evidence="6">
    <location>
        <position position="178"/>
    </location>
    <ligand>
        <name>Fe cation</name>
        <dbReference type="ChEBI" id="CHEBI:24875"/>
    </ligand>
</feature>
<dbReference type="EMBL" id="SSXH01000042">
    <property type="protein sequence ID" value="THJ75798.1"/>
    <property type="molecule type" value="Genomic_DNA"/>
</dbReference>
<comment type="catalytic activity">
    <reaction evidence="6">
        <text>N-terminal N-formyl-L-methionyl-[peptide] + H2O = N-terminal L-methionyl-[peptide] + formate</text>
        <dbReference type="Rhea" id="RHEA:24420"/>
        <dbReference type="Rhea" id="RHEA-COMP:10639"/>
        <dbReference type="Rhea" id="RHEA-COMP:10640"/>
        <dbReference type="ChEBI" id="CHEBI:15377"/>
        <dbReference type="ChEBI" id="CHEBI:15740"/>
        <dbReference type="ChEBI" id="CHEBI:49298"/>
        <dbReference type="ChEBI" id="CHEBI:64731"/>
        <dbReference type="EC" id="3.5.1.88"/>
    </reaction>
</comment>
<evidence type="ECO:0000256" key="3">
    <source>
        <dbReference type="ARBA" id="ARBA00022801"/>
    </source>
</evidence>
<keyword evidence="8" id="KW-1185">Reference proteome</keyword>
<accession>A0A4S5ETH6</accession>
<dbReference type="HAMAP" id="MF_00163">
    <property type="entry name" value="Pep_deformylase"/>
    <property type="match status" value="1"/>
</dbReference>
<sequence>MASRTARSDEANEKQDLRIRVLGEPVDAYPEVPPEVARGTIRRITVVGEPILHRPCRKITEFGTPELAALIDDMFATMYGAEGVGLAANQIDVDAALFVYDCTDEDGVRHVGHLANPELDEADPAERRLVKGDEGCLSVPGAYMEVARLEHAAVHGQDSTGAPLRLAGTGYFARCLQHETDHLHGGLYLDRLSSRGRKKALKEMEERAEEIFARRTEAAETLGK</sequence>
<evidence type="ECO:0000256" key="6">
    <source>
        <dbReference type="HAMAP-Rule" id="MF_00163"/>
    </source>
</evidence>
<dbReference type="SUPFAM" id="SSF56420">
    <property type="entry name" value="Peptide deformylase"/>
    <property type="match status" value="1"/>
</dbReference>
<dbReference type="GO" id="GO:0046872">
    <property type="term" value="F:metal ion binding"/>
    <property type="evidence" value="ECO:0007669"/>
    <property type="project" value="UniProtKB-KW"/>
</dbReference>
<reference evidence="7 8" key="1">
    <citation type="submission" date="2019-04" db="EMBL/GenBank/DDBJ databases">
        <title>Draft genome sequences for three unisolated Alnus-infective Frankia Sp+ strains, AgTrS, AiOr and AvVan, the first sequenced Frankia strains able to sporulate in-planta.</title>
        <authorList>
            <person name="Bethencourt L."/>
            <person name="Vautrin F."/>
            <person name="Taib N."/>
            <person name="Dubost A."/>
            <person name="Castro-Garcia L."/>
            <person name="Imbaud O."/>
            <person name="Abrouk D."/>
            <person name="Fournier P."/>
            <person name="Briolay J."/>
            <person name="Nguyen A."/>
            <person name="Normand P."/>
            <person name="Fernandez M.P."/>
            <person name="Brochier-Armanet C."/>
            <person name="Herrera-Belaroussi A."/>
        </authorList>
    </citation>
    <scope>NUCLEOTIDE SEQUENCE [LARGE SCALE GENOMIC DNA]</scope>
    <source>
        <strain evidence="7 8">AvVan</strain>
    </source>
</reference>
<keyword evidence="5 6" id="KW-0408">Iron</keyword>
<keyword evidence="4 6" id="KW-0648">Protein biosynthesis</keyword>
<dbReference type="InterPro" id="IPR036821">
    <property type="entry name" value="Peptide_deformylase_sf"/>
</dbReference>
<feature type="binding site" evidence="6">
    <location>
        <position position="182"/>
    </location>
    <ligand>
        <name>Fe cation</name>
        <dbReference type="ChEBI" id="CHEBI:24875"/>
    </ligand>
</feature>
<dbReference type="InterPro" id="IPR023635">
    <property type="entry name" value="Peptide_deformylase"/>
</dbReference>
<dbReference type="FunFam" id="3.90.45.10:FF:000004">
    <property type="entry name" value="Peptide deformylase"/>
    <property type="match status" value="1"/>
</dbReference>
<keyword evidence="2 6" id="KW-0479">Metal-binding</keyword>
<dbReference type="NCBIfam" id="NF001159">
    <property type="entry name" value="PRK00150.1-3"/>
    <property type="match status" value="1"/>
</dbReference>
<dbReference type="RefSeq" id="WP_136446869.1">
    <property type="nucleotide sequence ID" value="NZ_CADCWT010000096.1"/>
</dbReference>
<dbReference type="Gene3D" id="3.90.45.10">
    <property type="entry name" value="Peptide deformylase"/>
    <property type="match status" value="1"/>
</dbReference>
<dbReference type="CDD" id="cd00487">
    <property type="entry name" value="Pep_deformylase"/>
    <property type="match status" value="1"/>
</dbReference>
<dbReference type="AlphaFoldDB" id="A0A4S5ETH6"/>
<dbReference type="OrthoDB" id="9804313at2"/>
<gene>
    <name evidence="6 7" type="primary">def</name>
    <name evidence="7" type="ORF">E7Y31_03360</name>
</gene>
<feature type="active site" evidence="6">
    <location>
        <position position="179"/>
    </location>
</feature>
<dbReference type="Pfam" id="PF01327">
    <property type="entry name" value="Pep_deformylase"/>
    <property type="match status" value="1"/>
</dbReference>
<comment type="caution">
    <text evidence="7">The sequence shown here is derived from an EMBL/GenBank/DDBJ whole genome shotgun (WGS) entry which is preliminary data.</text>
</comment>
<evidence type="ECO:0000313" key="7">
    <source>
        <dbReference type="EMBL" id="THJ75798.1"/>
    </source>
</evidence>
<dbReference type="PANTHER" id="PTHR10458">
    <property type="entry name" value="PEPTIDE DEFORMYLASE"/>
    <property type="match status" value="1"/>
</dbReference>
<comment type="cofactor">
    <cofactor evidence="6">
        <name>Fe(2+)</name>
        <dbReference type="ChEBI" id="CHEBI:29033"/>
    </cofactor>
    <text evidence="6">Binds 1 Fe(2+) ion.</text>
</comment>
<comment type="similarity">
    <text evidence="1 6">Belongs to the polypeptide deformylase family.</text>
</comment>
<feature type="binding site" evidence="6">
    <location>
        <position position="136"/>
    </location>
    <ligand>
        <name>Fe cation</name>
        <dbReference type="ChEBI" id="CHEBI:24875"/>
    </ligand>
</feature>
<evidence type="ECO:0000256" key="2">
    <source>
        <dbReference type="ARBA" id="ARBA00022723"/>
    </source>
</evidence>
<evidence type="ECO:0000256" key="4">
    <source>
        <dbReference type="ARBA" id="ARBA00022917"/>
    </source>
</evidence>
<dbReference type="Proteomes" id="UP000305282">
    <property type="component" value="Unassembled WGS sequence"/>
</dbReference>
<keyword evidence="3 6" id="KW-0378">Hydrolase</keyword>
<evidence type="ECO:0000256" key="5">
    <source>
        <dbReference type="ARBA" id="ARBA00023004"/>
    </source>
</evidence>
<dbReference type="NCBIfam" id="TIGR00079">
    <property type="entry name" value="pept_deformyl"/>
    <property type="match status" value="1"/>
</dbReference>
<organism evidence="7 8">
    <name type="scientific">Candidatus Frankia alpina</name>
    <dbReference type="NCBI Taxonomy" id="2699483"/>
    <lineage>
        <taxon>Bacteria</taxon>
        <taxon>Bacillati</taxon>
        <taxon>Actinomycetota</taxon>
        <taxon>Actinomycetes</taxon>
        <taxon>Frankiales</taxon>
        <taxon>Frankiaceae</taxon>
        <taxon>Frankia</taxon>
    </lineage>
</organism>
<proteinExistence type="inferred from homology"/>
<dbReference type="GO" id="GO:0006412">
    <property type="term" value="P:translation"/>
    <property type="evidence" value="ECO:0007669"/>
    <property type="project" value="UniProtKB-UniRule"/>
</dbReference>
<evidence type="ECO:0000256" key="1">
    <source>
        <dbReference type="ARBA" id="ARBA00010759"/>
    </source>
</evidence>
<dbReference type="PRINTS" id="PR01576">
    <property type="entry name" value="PDEFORMYLASE"/>
</dbReference>
<name>A0A4S5ETH6_9ACTN</name>